<evidence type="ECO:0000313" key="11">
    <source>
        <dbReference type="EMBL" id="CAC5387792.1"/>
    </source>
</evidence>
<dbReference type="SMART" id="SM00355">
    <property type="entry name" value="ZnF_C2H2"/>
    <property type="match status" value="4"/>
</dbReference>
<keyword evidence="6" id="KW-0239">DNA-directed DNA polymerase</keyword>
<organism evidence="11 12">
    <name type="scientific">Mytilus coruscus</name>
    <name type="common">Sea mussel</name>
    <dbReference type="NCBI Taxonomy" id="42192"/>
    <lineage>
        <taxon>Eukaryota</taxon>
        <taxon>Metazoa</taxon>
        <taxon>Spiralia</taxon>
        <taxon>Lophotrochozoa</taxon>
        <taxon>Mollusca</taxon>
        <taxon>Bivalvia</taxon>
        <taxon>Autobranchia</taxon>
        <taxon>Pteriomorphia</taxon>
        <taxon>Mytilida</taxon>
        <taxon>Mytiloidea</taxon>
        <taxon>Mytilidae</taxon>
        <taxon>Mytilinae</taxon>
        <taxon>Mytilus</taxon>
    </lineage>
</organism>
<dbReference type="InterPro" id="IPR023211">
    <property type="entry name" value="DNA_pol_palm_dom_sf"/>
</dbReference>
<dbReference type="AlphaFoldDB" id="A0A6J8BVV4"/>
<dbReference type="GO" id="GO:0000166">
    <property type="term" value="F:nucleotide binding"/>
    <property type="evidence" value="ECO:0007669"/>
    <property type="project" value="InterPro"/>
</dbReference>
<evidence type="ECO:0000256" key="1">
    <source>
        <dbReference type="ARBA" id="ARBA00005755"/>
    </source>
</evidence>
<dbReference type="InterPro" id="IPR043502">
    <property type="entry name" value="DNA/RNA_pol_sf"/>
</dbReference>
<dbReference type="GO" id="GO:0003887">
    <property type="term" value="F:DNA-directed DNA polymerase activity"/>
    <property type="evidence" value="ECO:0007669"/>
    <property type="project" value="UniProtKB-KW"/>
</dbReference>
<dbReference type="Pfam" id="PF03175">
    <property type="entry name" value="DNA_pol_B_2"/>
    <property type="match status" value="2"/>
</dbReference>
<dbReference type="SUPFAM" id="SSF57667">
    <property type="entry name" value="beta-beta-alpha zinc fingers"/>
    <property type="match status" value="1"/>
</dbReference>
<feature type="domain" description="C2H2-type" evidence="10">
    <location>
        <begin position="12"/>
        <end position="36"/>
    </location>
</feature>
<dbReference type="OrthoDB" id="6137041at2759"/>
<evidence type="ECO:0000313" key="12">
    <source>
        <dbReference type="Proteomes" id="UP000507470"/>
    </source>
</evidence>
<evidence type="ECO:0000256" key="7">
    <source>
        <dbReference type="ARBA" id="ARBA00023125"/>
    </source>
</evidence>
<dbReference type="PROSITE" id="PS00028">
    <property type="entry name" value="ZINC_FINGER_C2H2_1"/>
    <property type="match status" value="4"/>
</dbReference>
<dbReference type="PANTHER" id="PTHR33568:SF3">
    <property type="entry name" value="DNA-DIRECTED DNA POLYMERASE"/>
    <property type="match status" value="1"/>
</dbReference>
<dbReference type="GO" id="GO:0003677">
    <property type="term" value="F:DNA binding"/>
    <property type="evidence" value="ECO:0007669"/>
    <property type="project" value="UniProtKB-KW"/>
</dbReference>
<dbReference type="Gene3D" id="1.10.287.690">
    <property type="entry name" value="Helix hairpin bin"/>
    <property type="match status" value="1"/>
</dbReference>
<evidence type="ECO:0000259" key="10">
    <source>
        <dbReference type="PROSITE" id="PS50157"/>
    </source>
</evidence>
<evidence type="ECO:0000256" key="5">
    <source>
        <dbReference type="ARBA" id="ARBA00022705"/>
    </source>
</evidence>
<dbReference type="SUPFAM" id="SSF56672">
    <property type="entry name" value="DNA/RNA polymerases"/>
    <property type="match status" value="1"/>
</dbReference>
<evidence type="ECO:0000256" key="3">
    <source>
        <dbReference type="ARBA" id="ARBA00022679"/>
    </source>
</evidence>
<comment type="catalytic activity">
    <reaction evidence="8">
        <text>DNA(n) + a 2'-deoxyribonucleoside 5'-triphosphate = DNA(n+1) + diphosphate</text>
        <dbReference type="Rhea" id="RHEA:22508"/>
        <dbReference type="Rhea" id="RHEA-COMP:17339"/>
        <dbReference type="Rhea" id="RHEA-COMP:17340"/>
        <dbReference type="ChEBI" id="CHEBI:33019"/>
        <dbReference type="ChEBI" id="CHEBI:61560"/>
        <dbReference type="ChEBI" id="CHEBI:173112"/>
        <dbReference type="EC" id="2.7.7.7"/>
    </reaction>
</comment>
<protein>
    <recommendedName>
        <fullName evidence="2">DNA-directed DNA polymerase</fullName>
        <ecNumber evidence="2">2.7.7.7</ecNumber>
    </recommendedName>
</protein>
<evidence type="ECO:0000256" key="8">
    <source>
        <dbReference type="ARBA" id="ARBA00049244"/>
    </source>
</evidence>
<dbReference type="EMBL" id="CACVKT020004042">
    <property type="protein sequence ID" value="CAC5387792.1"/>
    <property type="molecule type" value="Genomic_DNA"/>
</dbReference>
<evidence type="ECO:0000256" key="9">
    <source>
        <dbReference type="PROSITE-ProRule" id="PRU00042"/>
    </source>
</evidence>
<dbReference type="InterPro" id="IPR013087">
    <property type="entry name" value="Znf_C2H2_type"/>
</dbReference>
<dbReference type="PANTHER" id="PTHR33568">
    <property type="entry name" value="DNA POLYMERASE"/>
    <property type="match status" value="1"/>
</dbReference>
<keyword evidence="9" id="KW-0863">Zinc-finger</keyword>
<keyword evidence="5" id="KW-0235">DNA replication</keyword>
<feature type="domain" description="C2H2-type" evidence="10">
    <location>
        <begin position="40"/>
        <end position="62"/>
    </location>
</feature>
<proteinExistence type="inferred from homology"/>
<name>A0A6J8BVV4_MYTCO</name>
<dbReference type="GO" id="GO:0006260">
    <property type="term" value="P:DNA replication"/>
    <property type="evidence" value="ECO:0007669"/>
    <property type="project" value="UniProtKB-KW"/>
</dbReference>
<gene>
    <name evidence="11" type="ORF">MCOR_23084</name>
</gene>
<evidence type="ECO:0000256" key="2">
    <source>
        <dbReference type="ARBA" id="ARBA00012417"/>
    </source>
</evidence>
<dbReference type="Pfam" id="PF00096">
    <property type="entry name" value="zf-C2H2"/>
    <property type="match status" value="3"/>
</dbReference>
<reference evidence="11 12" key="1">
    <citation type="submission" date="2020-06" db="EMBL/GenBank/DDBJ databases">
        <authorList>
            <person name="Li R."/>
            <person name="Bekaert M."/>
        </authorList>
    </citation>
    <scope>NUCLEOTIDE SEQUENCE [LARGE SCALE GENOMIC DNA]</scope>
    <source>
        <strain evidence="12">wild</strain>
    </source>
</reference>
<feature type="domain" description="C2H2-type" evidence="10">
    <location>
        <begin position="68"/>
        <end position="92"/>
    </location>
</feature>
<dbReference type="GO" id="GO:0008270">
    <property type="term" value="F:zinc ion binding"/>
    <property type="evidence" value="ECO:0007669"/>
    <property type="project" value="UniProtKB-KW"/>
</dbReference>
<dbReference type="InterPro" id="IPR004868">
    <property type="entry name" value="DNA-dir_DNA_pol_B_mt/vir"/>
</dbReference>
<comment type="similarity">
    <text evidence="1">Belongs to the DNA polymerase type-B family.</text>
</comment>
<dbReference type="EC" id="2.7.7.7" evidence="2"/>
<dbReference type="Gene3D" id="3.90.1600.10">
    <property type="entry name" value="Palm domain of DNA polymerase"/>
    <property type="match status" value="1"/>
</dbReference>
<accession>A0A6J8BVV4</accession>
<evidence type="ECO:0000256" key="4">
    <source>
        <dbReference type="ARBA" id="ARBA00022695"/>
    </source>
</evidence>
<keyword evidence="7" id="KW-0238">DNA-binding</keyword>
<keyword evidence="12" id="KW-1185">Reference proteome</keyword>
<keyword evidence="4" id="KW-0548">Nucleotidyltransferase</keyword>
<dbReference type="InterPro" id="IPR036236">
    <property type="entry name" value="Znf_C2H2_sf"/>
</dbReference>
<keyword evidence="9" id="KW-0862">Zinc</keyword>
<keyword evidence="9" id="KW-0479">Metal-binding</keyword>
<keyword evidence="3" id="KW-0808">Transferase</keyword>
<evidence type="ECO:0000256" key="6">
    <source>
        <dbReference type="ARBA" id="ARBA00022932"/>
    </source>
</evidence>
<sequence length="1022" mass="119230">MDRKSGKMSRKYECQQCGVSFSKLGLLLEHRRVLEHQNVFSCNICFKKFGRRGNLQRHIEKHNLYSDHQCTVCHIVFSQKDNLQRHIQQNHSLYGGALKRPAVEDSNYQPIPKKRLTQEMDPRDFYTLKVLKETSVPKFRTKATSYKVTFQELEVRDESLDIEIVHVSLPSGGVGKRCRFVDLDKLIHTKKCFIRISNKDDLCCARAIITAKARLDDHPKWESIRHGGKLQTVLAENLHREAGVPLQRCGISEIKRFQEVVIGYQINVISKYHFNGIIYSGPEAEKRIYLYHHGEHYDVVTSRNYFCVKCNSGYEHLSKHRCNDPCTLCHNIHNKREEDWKYCQDCNRNFRNMTCYELHKKKTRSGNSTCNTYYKCKECDQTINRTMHKKIHKCHEHYCKRCKDFYDDNHQCYMQTSDGEKKEDKPETKEKSNDLTYIFFDFACTQEDRFECDDGFRPNEENGKCTHCNKSVCGSFQHKPNLCIAQKVCRECMYNDVTANSTCNSCGKNEWVFRGTDAATSFCQWLFSEPNYGATVFAHNFRGNTTNPVNESLMSNLYQNTMDKQKFIEQEGYKYIFIWECEFNKQYKENKQMKAFIDSIDISDPLGPRDAFYGGRTEAFKLYSEATSTHKIKYNDVASLYPYINKTGKIPLGHPNIITENFEDISNYEGLIKCKILPRRRLHIQVLPCRTNNKLLFPLCRSWAENKQQNNCHHSDEQRAITGTWVSDEIKTAIGKGYRVMKIYEVWDFNQISQYDSATKTGGLFTGYVNAFLKIKQEASGWPNWCHTLEDKKRYINDYYEKEGILLDFNNIRKNPGLRQLAKLMLNSFWGKFGQRTNLTQTTYVTEPSVYFDMLTSDSQCVKNVRLVNEEMLQMDWEYTDKFIESSGRTNVVIAAIAPGEWQPDLGDLTDEVEGNEIVSFVTGGPKNYAFKLDHPDKNGDISCCKVRGITLNFKNSIDINFNTVKEMVTGQRTEKVTVVDDFKICRDKSRNILLSRIEHKDYRIVFDKRIIKDNYETVPTE</sequence>
<dbReference type="Gene3D" id="3.30.160.60">
    <property type="entry name" value="Classic Zinc Finger"/>
    <property type="match status" value="2"/>
</dbReference>
<dbReference type="PROSITE" id="PS50157">
    <property type="entry name" value="ZINC_FINGER_C2H2_2"/>
    <property type="match status" value="3"/>
</dbReference>
<dbReference type="Proteomes" id="UP000507470">
    <property type="component" value="Unassembled WGS sequence"/>
</dbReference>